<feature type="transmembrane region" description="Helical" evidence="9">
    <location>
        <begin position="72"/>
        <end position="92"/>
    </location>
</feature>
<feature type="transmembrane region" description="Helical" evidence="9">
    <location>
        <begin position="202"/>
        <end position="219"/>
    </location>
</feature>
<keyword evidence="7 8" id="KW-0472">Membrane</keyword>
<comment type="subcellular location">
    <subcellularLocation>
        <location evidence="1 8">Cell membrane</location>
        <topology evidence="1 8">Multi-pass membrane protein</topology>
    </subcellularLocation>
</comment>
<dbReference type="InterPro" id="IPR026033">
    <property type="entry name" value="Azg-like_bact_archaea"/>
</dbReference>
<evidence type="ECO:0000313" key="10">
    <source>
        <dbReference type="EMBL" id="MCT7978834.1"/>
    </source>
</evidence>
<accession>A0ABT2N807</accession>
<evidence type="ECO:0000256" key="6">
    <source>
        <dbReference type="ARBA" id="ARBA00022989"/>
    </source>
</evidence>
<feature type="transmembrane region" description="Helical" evidence="9">
    <location>
        <begin position="39"/>
        <end position="60"/>
    </location>
</feature>
<keyword evidence="6 8" id="KW-1133">Transmembrane helix</keyword>
<evidence type="ECO:0000313" key="11">
    <source>
        <dbReference type="Proteomes" id="UP001525961"/>
    </source>
</evidence>
<evidence type="ECO:0000256" key="1">
    <source>
        <dbReference type="ARBA" id="ARBA00004651"/>
    </source>
</evidence>
<feature type="transmembrane region" description="Helical" evidence="9">
    <location>
        <begin position="356"/>
        <end position="375"/>
    </location>
</feature>
<dbReference type="EMBL" id="JAMXFA010000017">
    <property type="protein sequence ID" value="MCT7978834.1"/>
    <property type="molecule type" value="Genomic_DNA"/>
</dbReference>
<evidence type="ECO:0000256" key="3">
    <source>
        <dbReference type="ARBA" id="ARBA00022448"/>
    </source>
</evidence>
<dbReference type="PANTHER" id="PTHR43337:SF1">
    <property type="entry name" value="XANTHINE_URACIL PERMEASE C887.17-RELATED"/>
    <property type="match status" value="1"/>
</dbReference>
<evidence type="ECO:0000256" key="4">
    <source>
        <dbReference type="ARBA" id="ARBA00022475"/>
    </source>
</evidence>
<dbReference type="InterPro" id="IPR045018">
    <property type="entry name" value="Azg-like"/>
</dbReference>
<reference evidence="10 11" key="1">
    <citation type="journal article" date="2022" name="Front. Microbiol.">
        <title>High genomic differentiation and limited gene flow indicate recent cryptic speciation within the genus Laspinema (cyanobacteria).</title>
        <authorList>
            <person name="Stanojkovic A."/>
            <person name="Skoupy S."/>
            <person name="Skaloud P."/>
            <person name="Dvorak P."/>
        </authorList>
    </citation>
    <scope>NUCLEOTIDE SEQUENCE [LARGE SCALE GENOMIC DNA]</scope>
    <source>
        <strain evidence="10 11">D3b</strain>
    </source>
</reference>
<comment type="similarity">
    <text evidence="2 8">Belongs to the nucleobase:cation symporter-2 (NCS2) (TC 2.A.40) family. Azg-like subfamily.</text>
</comment>
<feature type="transmembrane region" description="Helical" evidence="9">
    <location>
        <begin position="226"/>
        <end position="243"/>
    </location>
</feature>
<dbReference type="Proteomes" id="UP001525961">
    <property type="component" value="Unassembled WGS sequence"/>
</dbReference>
<name>A0ABT2N807_9CYAN</name>
<organism evidence="10 11">
    <name type="scientific">Laspinema olomoucense D3b</name>
    <dbReference type="NCBI Taxonomy" id="2953688"/>
    <lineage>
        <taxon>Bacteria</taxon>
        <taxon>Bacillati</taxon>
        <taxon>Cyanobacteriota</taxon>
        <taxon>Cyanophyceae</taxon>
        <taxon>Oscillatoriophycideae</taxon>
        <taxon>Oscillatoriales</taxon>
        <taxon>Laspinemataceae</taxon>
        <taxon>Laspinema</taxon>
        <taxon>Laspinema olomoucense</taxon>
    </lineage>
</organism>
<dbReference type="InterPro" id="IPR006043">
    <property type="entry name" value="NCS2"/>
</dbReference>
<dbReference type="PANTHER" id="PTHR43337">
    <property type="entry name" value="XANTHINE/URACIL PERMEASE C887.17-RELATED"/>
    <property type="match status" value="1"/>
</dbReference>
<keyword evidence="4 8" id="KW-1003">Cell membrane</keyword>
<feature type="transmembrane region" description="Helical" evidence="9">
    <location>
        <begin position="99"/>
        <end position="119"/>
    </location>
</feature>
<evidence type="ECO:0000256" key="8">
    <source>
        <dbReference type="PIRNR" id="PIRNR005353"/>
    </source>
</evidence>
<keyword evidence="11" id="KW-1185">Reference proteome</keyword>
<feature type="transmembrane region" description="Helical" evidence="9">
    <location>
        <begin position="381"/>
        <end position="398"/>
    </location>
</feature>
<evidence type="ECO:0000256" key="5">
    <source>
        <dbReference type="ARBA" id="ARBA00022692"/>
    </source>
</evidence>
<comment type="caution">
    <text evidence="10">The sequence shown here is derived from an EMBL/GenBank/DDBJ whole genome shotgun (WGS) entry which is preliminary data.</text>
</comment>
<sequence length="473" mass="49768">MNPDDRPNPIPPNRNQNFRVAVARFFKFRENHTNFRTEIIAGVTTFMTMAYILAVNPAILSNAIFLESSGDLFGELVIATALSSAIATLVMAVTSNYPFALAPGMGLNAFFAFSVVIGLGIEWRVALAAIFIEGILFILLTLSNVRNQIIQAIPECLKHATAAGIGFFLAYIALSGDPATGGAGIIVANPVTITGLGNLREPATVVAIAGIVFTSAAVARRITGALLWGILGTALLGWILGIVPPPQGIAAFPQFPTHLFGQAIAGLAGIGSTNLWDFIAVTFVFLFVDLFDTIGTLAGVGIQAGYIRENGELPRATEALMADAIGTTAGAILGTSTVTTYIESAAGVAEGGRTGFTGAITALLFLLSIFFIPLFQAIPGFATAPALVIVGVLMAGNVRRIRWDDPAESIPSFLTILVMPLSFSIAEGLAVGAIAYPLIKTFQGKARETTLTQWILAGIFVLRFVYMALTPSL</sequence>
<protein>
    <submittedName>
        <fullName evidence="10">NCS2 family permease</fullName>
    </submittedName>
</protein>
<evidence type="ECO:0000256" key="2">
    <source>
        <dbReference type="ARBA" id="ARBA00005697"/>
    </source>
</evidence>
<dbReference type="Pfam" id="PF00860">
    <property type="entry name" value="Xan_ur_permease"/>
    <property type="match status" value="1"/>
</dbReference>
<gene>
    <name evidence="10" type="ORF">NG792_14065</name>
</gene>
<feature type="transmembrane region" description="Helical" evidence="9">
    <location>
        <begin position="410"/>
        <end position="439"/>
    </location>
</feature>
<keyword evidence="3 8" id="KW-0813">Transport</keyword>
<feature type="transmembrane region" description="Helical" evidence="9">
    <location>
        <begin position="451"/>
        <end position="469"/>
    </location>
</feature>
<keyword evidence="5 8" id="KW-0812">Transmembrane</keyword>
<feature type="transmembrane region" description="Helical" evidence="9">
    <location>
        <begin position="125"/>
        <end position="145"/>
    </location>
</feature>
<proteinExistence type="inferred from homology"/>
<feature type="transmembrane region" description="Helical" evidence="9">
    <location>
        <begin position="263"/>
        <end position="288"/>
    </location>
</feature>
<dbReference type="PIRSF" id="PIRSF005353">
    <property type="entry name" value="PbuG"/>
    <property type="match status" value="1"/>
</dbReference>
<evidence type="ECO:0000256" key="7">
    <source>
        <dbReference type="ARBA" id="ARBA00023136"/>
    </source>
</evidence>
<evidence type="ECO:0000256" key="9">
    <source>
        <dbReference type="SAM" id="Phobius"/>
    </source>
</evidence>
<dbReference type="RefSeq" id="WP_261235810.1">
    <property type="nucleotide sequence ID" value="NZ_JAMXFA010000017.1"/>
</dbReference>